<sequence length="746" mass="80981">MATRAANDDSDRITELEREVAKLRRINTALMDRVERSTDLQGNAFSLFETAISLEGKVRERTTDLERTLGELAQSNAALAVAKEQADDAQLRLRDAIESINEGFAIFDADDRLVLCNQTYLGLWPNIAARIVPGVSFAEIAAMIGKDGTTLGAMVAPDRWVSERMAQRMVAGGGTVHALADGRWIQINELRTSDGGIVGVYTDITEVKAEDARLRTRELAEKSAILQATLDTIPQGVCVYDAERRLVAWNDPLLAVIGLPADGISYITTHDGLVRACTDLNGPMEENRPLDWLGEDAPETVSRRHHAGGKVVEVRRAPMPGGGMVMSFGDITESIRAARSLKETNETLERRVEERTADINAVNRALSQENAERLAVEAELREAKTAAEQANISKTRFLAAASHDLLQPLNAARLFVAALSDRRLALPTRALVRQTGSALDSVEDLLEALLEISRLDAGAITVDPIDFALDELLRSMKAEFLPIARERGLVLKIEESGQWVRSDPRLLRRILQNLISNGLRYTTHGSIEVTVTLHDGALEIAVTDTGMGIAPEHHAEVFEEFRRIGDTGRGIGLGLAIVQRATRMLGHGMTLESRIGQGSRFALIVPPGQPRTVAEVAIAPVRRGQLDGQAILVIDNEAAILEGMAVLLRGWGCNVAGARDATAAVAKAAIARPTVLIADYHLDDDATGDAAIDAVRASCNADIPAIMITADRTPELRDRLSARGLHVLQKPVKPAQLRALLTRLTH</sequence>
<dbReference type="Pfam" id="PF00072">
    <property type="entry name" value="Response_reg"/>
    <property type="match status" value="1"/>
</dbReference>
<evidence type="ECO:0000256" key="5">
    <source>
        <dbReference type="ARBA" id="ARBA00022777"/>
    </source>
</evidence>
<dbReference type="FunFam" id="3.30.565.10:FF:000049">
    <property type="entry name" value="Two-component sensor histidine kinase"/>
    <property type="match status" value="1"/>
</dbReference>
<dbReference type="Gene3D" id="1.10.287.130">
    <property type="match status" value="1"/>
</dbReference>
<dbReference type="SMART" id="SM00448">
    <property type="entry name" value="REC"/>
    <property type="match status" value="1"/>
</dbReference>
<dbReference type="Pfam" id="PF12860">
    <property type="entry name" value="PAS_7"/>
    <property type="match status" value="2"/>
</dbReference>
<dbReference type="EMBL" id="CP061035">
    <property type="protein sequence ID" value="QQV77537.1"/>
    <property type="molecule type" value="Genomic_DNA"/>
</dbReference>
<dbReference type="InterPro" id="IPR001789">
    <property type="entry name" value="Sig_transdc_resp-reg_receiver"/>
</dbReference>
<dbReference type="Proteomes" id="UP000595894">
    <property type="component" value="Chromosome"/>
</dbReference>
<dbReference type="InterPro" id="IPR011006">
    <property type="entry name" value="CheY-like_superfamily"/>
</dbReference>
<keyword evidence="4" id="KW-0808">Transferase</keyword>
<dbReference type="KEGG" id="sari:H5J25_01625"/>
<dbReference type="Pfam" id="PF02518">
    <property type="entry name" value="HATPase_c"/>
    <property type="match status" value="1"/>
</dbReference>
<evidence type="ECO:0000256" key="7">
    <source>
        <dbReference type="PROSITE-ProRule" id="PRU00169"/>
    </source>
</evidence>
<evidence type="ECO:0000256" key="4">
    <source>
        <dbReference type="ARBA" id="ARBA00022679"/>
    </source>
</evidence>
<evidence type="ECO:0000259" key="10">
    <source>
        <dbReference type="PROSITE" id="PS50110"/>
    </source>
</evidence>
<dbReference type="CDD" id="cd00082">
    <property type="entry name" value="HisKA"/>
    <property type="match status" value="1"/>
</dbReference>
<dbReference type="PANTHER" id="PTHR43711:SF1">
    <property type="entry name" value="HISTIDINE KINASE 1"/>
    <property type="match status" value="1"/>
</dbReference>
<feature type="modified residue" description="4-aspartylphosphate" evidence="7">
    <location>
        <position position="679"/>
    </location>
</feature>
<reference evidence="12" key="1">
    <citation type="submission" date="2020-09" db="EMBL/GenBank/DDBJ databases">
        <title>Sphingomonas sp., a new species isolated from pork steak.</title>
        <authorList>
            <person name="Heidler von Heilborn D."/>
        </authorList>
    </citation>
    <scope>NUCLEOTIDE SEQUENCE [LARGE SCALE GENOMIC DNA]</scope>
</reference>
<feature type="coiled-coil region" evidence="8">
    <location>
        <begin position="6"/>
        <end position="33"/>
    </location>
</feature>
<evidence type="ECO:0000313" key="12">
    <source>
        <dbReference type="Proteomes" id="UP000595894"/>
    </source>
</evidence>
<dbReference type="SUPFAM" id="SSF55785">
    <property type="entry name" value="PYP-like sensor domain (PAS domain)"/>
    <property type="match status" value="2"/>
</dbReference>
<evidence type="ECO:0000256" key="6">
    <source>
        <dbReference type="ARBA" id="ARBA00023012"/>
    </source>
</evidence>
<keyword evidence="8" id="KW-0175">Coiled coil</keyword>
<feature type="coiled-coil region" evidence="8">
    <location>
        <begin position="331"/>
        <end position="386"/>
    </location>
</feature>
<feature type="domain" description="Response regulatory" evidence="10">
    <location>
        <begin position="630"/>
        <end position="745"/>
    </location>
</feature>
<protein>
    <recommendedName>
        <fullName evidence="2">histidine kinase</fullName>
        <ecNumber evidence="2">2.7.13.3</ecNumber>
    </recommendedName>
</protein>
<dbReference type="PANTHER" id="PTHR43711">
    <property type="entry name" value="TWO-COMPONENT HISTIDINE KINASE"/>
    <property type="match status" value="1"/>
</dbReference>
<dbReference type="SUPFAM" id="SSF47384">
    <property type="entry name" value="Homodimeric domain of signal transducing histidine kinase"/>
    <property type="match status" value="1"/>
</dbReference>
<dbReference type="InterPro" id="IPR003594">
    <property type="entry name" value="HATPase_dom"/>
</dbReference>
<dbReference type="NCBIfam" id="NF041832">
    <property type="entry name" value="near_NosP_CTERM"/>
    <property type="match status" value="1"/>
</dbReference>
<evidence type="ECO:0000256" key="2">
    <source>
        <dbReference type="ARBA" id="ARBA00012438"/>
    </source>
</evidence>
<dbReference type="AlphaFoldDB" id="A0A974NV52"/>
<dbReference type="GO" id="GO:0000155">
    <property type="term" value="F:phosphorelay sensor kinase activity"/>
    <property type="evidence" value="ECO:0007669"/>
    <property type="project" value="InterPro"/>
</dbReference>
<gene>
    <name evidence="11" type="ORF">H5J25_01625</name>
</gene>
<evidence type="ECO:0000259" key="9">
    <source>
        <dbReference type="PROSITE" id="PS50109"/>
    </source>
</evidence>
<dbReference type="InterPro" id="IPR003661">
    <property type="entry name" value="HisK_dim/P_dom"/>
</dbReference>
<dbReference type="SUPFAM" id="SSF52172">
    <property type="entry name" value="CheY-like"/>
    <property type="match status" value="1"/>
</dbReference>
<dbReference type="InterPro" id="IPR036097">
    <property type="entry name" value="HisK_dim/P_sf"/>
</dbReference>
<keyword evidence="5" id="KW-0418">Kinase</keyword>
<dbReference type="CDD" id="cd00156">
    <property type="entry name" value="REC"/>
    <property type="match status" value="1"/>
</dbReference>
<keyword evidence="3 7" id="KW-0597">Phosphoprotein</keyword>
<dbReference type="PRINTS" id="PR00344">
    <property type="entry name" value="BCTRLSENSOR"/>
</dbReference>
<name>A0A974NV52_9SPHN</name>
<feature type="domain" description="Histidine kinase" evidence="9">
    <location>
        <begin position="400"/>
        <end position="609"/>
    </location>
</feature>
<dbReference type="EC" id="2.7.13.3" evidence="2"/>
<keyword evidence="12" id="KW-1185">Reference proteome</keyword>
<dbReference type="RefSeq" id="WP_202094074.1">
    <property type="nucleotide sequence ID" value="NZ_CP061035.1"/>
</dbReference>
<evidence type="ECO:0000256" key="1">
    <source>
        <dbReference type="ARBA" id="ARBA00000085"/>
    </source>
</evidence>
<dbReference type="Gene3D" id="3.30.565.10">
    <property type="entry name" value="Histidine kinase-like ATPase, C-terminal domain"/>
    <property type="match status" value="1"/>
</dbReference>
<dbReference type="PROSITE" id="PS50110">
    <property type="entry name" value="RESPONSE_REGULATORY"/>
    <property type="match status" value="1"/>
</dbReference>
<dbReference type="InterPro" id="IPR035965">
    <property type="entry name" value="PAS-like_dom_sf"/>
</dbReference>
<evidence type="ECO:0000256" key="3">
    <source>
        <dbReference type="ARBA" id="ARBA00022553"/>
    </source>
</evidence>
<evidence type="ECO:0000313" key="11">
    <source>
        <dbReference type="EMBL" id="QQV77537.1"/>
    </source>
</evidence>
<dbReference type="PROSITE" id="PS50109">
    <property type="entry name" value="HIS_KIN"/>
    <property type="match status" value="1"/>
</dbReference>
<dbReference type="InterPro" id="IPR036890">
    <property type="entry name" value="HATPase_C_sf"/>
</dbReference>
<keyword evidence="6" id="KW-0902">Two-component regulatory system</keyword>
<evidence type="ECO:0000256" key="8">
    <source>
        <dbReference type="SAM" id="Coils"/>
    </source>
</evidence>
<feature type="coiled-coil region" evidence="8">
    <location>
        <begin position="65"/>
        <end position="99"/>
    </location>
</feature>
<comment type="catalytic activity">
    <reaction evidence="1">
        <text>ATP + protein L-histidine = ADP + protein N-phospho-L-histidine.</text>
        <dbReference type="EC" id="2.7.13.3"/>
    </reaction>
</comment>
<dbReference type="Pfam" id="PF00512">
    <property type="entry name" value="HisKA"/>
    <property type="match status" value="1"/>
</dbReference>
<dbReference type="Gene3D" id="3.40.50.2300">
    <property type="match status" value="1"/>
</dbReference>
<dbReference type="Gene3D" id="3.30.450.20">
    <property type="entry name" value="PAS domain"/>
    <property type="match status" value="2"/>
</dbReference>
<dbReference type="InterPro" id="IPR050736">
    <property type="entry name" value="Sensor_HK_Regulatory"/>
</dbReference>
<dbReference type="SMART" id="SM00387">
    <property type="entry name" value="HATPase_c"/>
    <property type="match status" value="1"/>
</dbReference>
<dbReference type="SMART" id="SM00388">
    <property type="entry name" value="HisKA"/>
    <property type="match status" value="1"/>
</dbReference>
<dbReference type="SUPFAM" id="SSF55874">
    <property type="entry name" value="ATPase domain of HSP90 chaperone/DNA topoisomerase II/histidine kinase"/>
    <property type="match status" value="1"/>
</dbReference>
<proteinExistence type="predicted"/>
<accession>A0A974NV52</accession>
<dbReference type="InterPro" id="IPR004358">
    <property type="entry name" value="Sig_transdc_His_kin-like_C"/>
</dbReference>
<organism evidence="11 12">
    <name type="scientific">Sphingomonas aliaeris</name>
    <dbReference type="NCBI Taxonomy" id="2759526"/>
    <lineage>
        <taxon>Bacteria</taxon>
        <taxon>Pseudomonadati</taxon>
        <taxon>Pseudomonadota</taxon>
        <taxon>Alphaproteobacteria</taxon>
        <taxon>Sphingomonadales</taxon>
        <taxon>Sphingomonadaceae</taxon>
        <taxon>Sphingomonas</taxon>
    </lineage>
</organism>
<dbReference type="InterPro" id="IPR005467">
    <property type="entry name" value="His_kinase_dom"/>
</dbReference>